<sequence length="216" mass="23886">MSGGKPAGGSGRFIPICPKFALALHEYWSKMGGRFHCDNQTRPWTLLMDAESLGLDHYPVMDDMVAAMILPDKEIVGKVPRLKPGPERVSVERLQSTFGTLSIMARLVNAATMLQSYLALLTPRLPGGGDKLLKEATEESRLVTMLQMDLARANGHRRAYSSDPPFRCAQDGEGRGERRGGFRGLRGGCSKRCMKLLKNHTGLKGSQKEDQEENRK</sequence>
<feature type="region of interest" description="Disordered" evidence="1">
    <location>
        <begin position="156"/>
        <end position="182"/>
    </location>
</feature>
<name>A0AAN8QQ14_9TELE</name>
<dbReference type="Proteomes" id="UP001356427">
    <property type="component" value="Unassembled WGS sequence"/>
</dbReference>
<accession>A0AAN8QQ14</accession>
<comment type="caution">
    <text evidence="2">The sequence shown here is derived from an EMBL/GenBank/DDBJ whole genome shotgun (WGS) entry which is preliminary data.</text>
</comment>
<gene>
    <name evidence="2" type="ORF">J4Q44_G00232280</name>
</gene>
<evidence type="ECO:0000313" key="3">
    <source>
        <dbReference type="Proteomes" id="UP001356427"/>
    </source>
</evidence>
<keyword evidence="3" id="KW-1185">Reference proteome</keyword>
<feature type="compositionally biased region" description="Basic and acidic residues" evidence="1">
    <location>
        <begin position="170"/>
        <end position="180"/>
    </location>
</feature>
<dbReference type="EMBL" id="JAGTTL010000021">
    <property type="protein sequence ID" value="KAK6306303.1"/>
    <property type="molecule type" value="Genomic_DNA"/>
</dbReference>
<reference evidence="2 3" key="1">
    <citation type="submission" date="2021-04" db="EMBL/GenBank/DDBJ databases">
        <authorList>
            <person name="De Guttry C."/>
            <person name="Zahm M."/>
            <person name="Klopp C."/>
            <person name="Cabau C."/>
            <person name="Louis A."/>
            <person name="Berthelot C."/>
            <person name="Parey E."/>
            <person name="Roest Crollius H."/>
            <person name="Montfort J."/>
            <person name="Robinson-Rechavi M."/>
            <person name="Bucao C."/>
            <person name="Bouchez O."/>
            <person name="Gislard M."/>
            <person name="Lluch J."/>
            <person name="Milhes M."/>
            <person name="Lampietro C."/>
            <person name="Lopez Roques C."/>
            <person name="Donnadieu C."/>
            <person name="Braasch I."/>
            <person name="Desvignes T."/>
            <person name="Postlethwait J."/>
            <person name="Bobe J."/>
            <person name="Wedekind C."/>
            <person name="Guiguen Y."/>
        </authorList>
    </citation>
    <scope>NUCLEOTIDE SEQUENCE [LARGE SCALE GENOMIC DNA]</scope>
    <source>
        <strain evidence="2">Cs_M1</strain>
        <tissue evidence="2">Blood</tissue>
    </source>
</reference>
<proteinExistence type="predicted"/>
<protein>
    <submittedName>
        <fullName evidence="2">Uncharacterized protein</fullName>
    </submittedName>
</protein>
<organism evidence="2 3">
    <name type="scientific">Coregonus suidteri</name>
    <dbReference type="NCBI Taxonomy" id="861788"/>
    <lineage>
        <taxon>Eukaryota</taxon>
        <taxon>Metazoa</taxon>
        <taxon>Chordata</taxon>
        <taxon>Craniata</taxon>
        <taxon>Vertebrata</taxon>
        <taxon>Euteleostomi</taxon>
        <taxon>Actinopterygii</taxon>
        <taxon>Neopterygii</taxon>
        <taxon>Teleostei</taxon>
        <taxon>Protacanthopterygii</taxon>
        <taxon>Salmoniformes</taxon>
        <taxon>Salmonidae</taxon>
        <taxon>Coregoninae</taxon>
        <taxon>Coregonus</taxon>
    </lineage>
</organism>
<evidence type="ECO:0000256" key="1">
    <source>
        <dbReference type="SAM" id="MobiDB-lite"/>
    </source>
</evidence>
<evidence type="ECO:0000313" key="2">
    <source>
        <dbReference type="EMBL" id="KAK6306303.1"/>
    </source>
</evidence>
<dbReference type="AlphaFoldDB" id="A0AAN8QQ14"/>